<evidence type="ECO:0000256" key="3">
    <source>
        <dbReference type="ARBA" id="ARBA00023002"/>
    </source>
</evidence>
<dbReference type="PRINTS" id="PR00080">
    <property type="entry name" value="SDRFAMILY"/>
</dbReference>
<keyword evidence="3" id="KW-0560">Oxidoreductase</keyword>
<protein>
    <recommendedName>
        <fullName evidence="6">Oxidoreductase</fullName>
    </recommendedName>
</protein>
<dbReference type="InterPro" id="IPR002347">
    <property type="entry name" value="SDR_fam"/>
</dbReference>
<sequence length="255" mass="26517">MASFENKVIAVTGGASGIGRAVARECARRGASLALADLQEKALQQVAEELKSQGTKVTTTVVDVANSNSVDAWIKATVDHYGKLDGAANMAGIGGDDKIFRNITETENASWDKIIGINLAGVFYCMRAELRVMKEGAAIVNAASIAGLAGRAGVSIYSVSKHGVIGLTRSAAKEMGGRGIRVNAVAPGPVQTPLLDKVLDESGGKGKPVADTHEYLAISRLGTPEELAKTFVFLLSDDSSWTTGSIYTVDGGAMC</sequence>
<dbReference type="Proteomes" id="UP000053789">
    <property type="component" value="Unassembled WGS sequence"/>
</dbReference>
<comment type="similarity">
    <text evidence="1">Belongs to the short-chain dehydrogenases/reductases (SDR) family.</text>
</comment>
<dbReference type="OrthoDB" id="1669814at2759"/>
<dbReference type="RefSeq" id="XP_016618365.1">
    <property type="nucleotide sequence ID" value="XM_016765396.1"/>
</dbReference>
<dbReference type="GeneID" id="27700592"/>
<dbReference type="Gene3D" id="3.40.50.720">
    <property type="entry name" value="NAD(P)-binding Rossmann-like Domain"/>
    <property type="match status" value="1"/>
</dbReference>
<dbReference type="EMBL" id="KN846990">
    <property type="protein sequence ID" value="KIW91696.1"/>
    <property type="molecule type" value="Genomic_DNA"/>
</dbReference>
<gene>
    <name evidence="4" type="ORF">Z519_07664</name>
</gene>
<dbReference type="PANTHER" id="PTHR24321">
    <property type="entry name" value="DEHYDROGENASES, SHORT CHAIN"/>
    <property type="match status" value="1"/>
</dbReference>
<keyword evidence="5" id="KW-1185">Reference proteome</keyword>
<accession>A0A0D2ENY6</accession>
<dbReference type="PROSITE" id="PS00061">
    <property type="entry name" value="ADH_SHORT"/>
    <property type="match status" value="1"/>
</dbReference>
<dbReference type="AlphaFoldDB" id="A0A0D2ENY6"/>
<evidence type="ECO:0000256" key="2">
    <source>
        <dbReference type="ARBA" id="ARBA00022857"/>
    </source>
</evidence>
<dbReference type="InterPro" id="IPR020904">
    <property type="entry name" value="Sc_DH/Rdtase_CS"/>
</dbReference>
<dbReference type="GO" id="GO:0016491">
    <property type="term" value="F:oxidoreductase activity"/>
    <property type="evidence" value="ECO:0007669"/>
    <property type="project" value="UniProtKB-KW"/>
</dbReference>
<evidence type="ECO:0000313" key="4">
    <source>
        <dbReference type="EMBL" id="KIW91696.1"/>
    </source>
</evidence>
<evidence type="ECO:0008006" key="6">
    <source>
        <dbReference type="Google" id="ProtNLM"/>
    </source>
</evidence>
<dbReference type="CDD" id="cd05233">
    <property type="entry name" value="SDR_c"/>
    <property type="match status" value="1"/>
</dbReference>
<dbReference type="PANTHER" id="PTHR24321:SF8">
    <property type="entry name" value="ESTRADIOL 17-BETA-DEHYDROGENASE 8-RELATED"/>
    <property type="match status" value="1"/>
</dbReference>
<reference evidence="4" key="1">
    <citation type="submission" date="2015-01" db="EMBL/GenBank/DDBJ databases">
        <title>The Genome Sequence of Cladophialophora bantiana CBS 173.52.</title>
        <authorList>
            <consortium name="The Broad Institute Genomics Platform"/>
            <person name="Cuomo C."/>
            <person name="de Hoog S."/>
            <person name="Gorbushina A."/>
            <person name="Stielow B."/>
            <person name="Teixiera M."/>
            <person name="Abouelleil A."/>
            <person name="Chapman S.B."/>
            <person name="Priest M."/>
            <person name="Young S.K."/>
            <person name="Wortman J."/>
            <person name="Nusbaum C."/>
            <person name="Birren B."/>
        </authorList>
    </citation>
    <scope>NUCLEOTIDE SEQUENCE [LARGE SCALE GENOMIC DNA]</scope>
    <source>
        <strain evidence="4">CBS 173.52</strain>
    </source>
</reference>
<proteinExistence type="inferred from homology"/>
<organism evidence="4 5">
    <name type="scientific">Cladophialophora bantiana (strain ATCC 10958 / CBS 173.52 / CDC B-1940 / NIH 8579)</name>
    <name type="common">Xylohypha bantiana</name>
    <dbReference type="NCBI Taxonomy" id="1442370"/>
    <lineage>
        <taxon>Eukaryota</taxon>
        <taxon>Fungi</taxon>
        <taxon>Dikarya</taxon>
        <taxon>Ascomycota</taxon>
        <taxon>Pezizomycotina</taxon>
        <taxon>Eurotiomycetes</taxon>
        <taxon>Chaetothyriomycetidae</taxon>
        <taxon>Chaetothyriales</taxon>
        <taxon>Herpotrichiellaceae</taxon>
        <taxon>Cladophialophora</taxon>
    </lineage>
</organism>
<evidence type="ECO:0000256" key="1">
    <source>
        <dbReference type="ARBA" id="ARBA00006484"/>
    </source>
</evidence>
<evidence type="ECO:0000313" key="5">
    <source>
        <dbReference type="Proteomes" id="UP000053789"/>
    </source>
</evidence>
<dbReference type="Pfam" id="PF13561">
    <property type="entry name" value="adh_short_C2"/>
    <property type="match status" value="1"/>
</dbReference>
<dbReference type="HOGENOM" id="CLU_010194_1_0_1"/>
<dbReference type="PRINTS" id="PR00081">
    <property type="entry name" value="GDHRDH"/>
</dbReference>
<keyword evidence="2" id="KW-0521">NADP</keyword>
<dbReference type="VEuPathDB" id="FungiDB:Z519_07664"/>
<dbReference type="InterPro" id="IPR036291">
    <property type="entry name" value="NAD(P)-bd_dom_sf"/>
</dbReference>
<dbReference type="FunFam" id="3.40.50.720:FF:000084">
    <property type="entry name" value="Short-chain dehydrogenase reductase"/>
    <property type="match status" value="1"/>
</dbReference>
<dbReference type="SUPFAM" id="SSF51735">
    <property type="entry name" value="NAD(P)-binding Rossmann-fold domains"/>
    <property type="match status" value="1"/>
</dbReference>
<name>A0A0D2ENY6_CLAB1</name>